<evidence type="ECO:0000256" key="1">
    <source>
        <dbReference type="SAM" id="MobiDB-lite"/>
    </source>
</evidence>
<sequence length="116" mass="13192">MNETKNDDNQTHENNNTCDTTVNNDTEHSNYVNVTPTSIKPQIDLSNYANIDRATLEEFESSLRILRSAGFSQEELDALEDIPEHDDDISTATTNTVHPSTECCNDHMNYMHMEAR</sequence>
<organism evidence="2">
    <name type="scientific">Pararge aegeria</name>
    <name type="common">speckled wood butterfly</name>
    <dbReference type="NCBI Taxonomy" id="116150"/>
    <lineage>
        <taxon>Eukaryota</taxon>
        <taxon>Metazoa</taxon>
        <taxon>Ecdysozoa</taxon>
        <taxon>Arthropoda</taxon>
        <taxon>Hexapoda</taxon>
        <taxon>Insecta</taxon>
        <taxon>Pterygota</taxon>
        <taxon>Neoptera</taxon>
        <taxon>Endopterygota</taxon>
        <taxon>Lepidoptera</taxon>
        <taxon>Glossata</taxon>
        <taxon>Ditrysia</taxon>
        <taxon>Papilionoidea</taxon>
        <taxon>Nymphalidae</taxon>
        <taxon>Satyrinae</taxon>
        <taxon>Satyrini</taxon>
        <taxon>Parargina</taxon>
        <taxon>Pararge</taxon>
    </lineage>
</organism>
<dbReference type="EMBL" id="GAIX01008327">
    <property type="protein sequence ID" value="JAA84233.1"/>
    <property type="molecule type" value="Transcribed_RNA"/>
</dbReference>
<feature type="non-terminal residue" evidence="2">
    <location>
        <position position="116"/>
    </location>
</feature>
<reference evidence="2" key="2">
    <citation type="submission" date="2013-05" db="EMBL/GenBank/DDBJ databases">
        <authorList>
            <person name="Carter J.-M."/>
            <person name="Baker S.C."/>
            <person name="Pink R."/>
            <person name="Carter D.R.F."/>
            <person name="Collins A."/>
            <person name="Tomlin J."/>
            <person name="Gibbs M."/>
            <person name="Breuker C.J."/>
        </authorList>
    </citation>
    <scope>NUCLEOTIDE SEQUENCE</scope>
    <source>
        <tissue evidence="2">Ovary</tissue>
    </source>
</reference>
<reference evidence="2" key="1">
    <citation type="journal article" date="2013" name="BMC Genomics">
        <title>Unscrambling butterfly oogenesis.</title>
        <authorList>
            <person name="Carter J.M."/>
            <person name="Baker S.C."/>
            <person name="Pink R."/>
            <person name="Carter D.R."/>
            <person name="Collins A."/>
            <person name="Tomlin J."/>
            <person name="Gibbs M."/>
            <person name="Breuker C.J."/>
        </authorList>
    </citation>
    <scope>NUCLEOTIDE SEQUENCE</scope>
    <source>
        <tissue evidence="2">Ovary</tissue>
    </source>
</reference>
<accession>S4P5Z7</accession>
<name>S4P5Z7_9NEOP</name>
<feature type="compositionally biased region" description="Basic and acidic residues" evidence="1">
    <location>
        <begin position="1"/>
        <end position="11"/>
    </location>
</feature>
<dbReference type="AlphaFoldDB" id="S4P5Z7"/>
<protein>
    <submittedName>
        <fullName evidence="2">Uncharacterized protein</fullName>
    </submittedName>
</protein>
<feature type="region of interest" description="Disordered" evidence="1">
    <location>
        <begin position="1"/>
        <end position="33"/>
    </location>
</feature>
<evidence type="ECO:0000313" key="2">
    <source>
        <dbReference type="EMBL" id="JAA84233.1"/>
    </source>
</evidence>
<proteinExistence type="predicted"/>
<feature type="compositionally biased region" description="Low complexity" evidence="1">
    <location>
        <begin position="14"/>
        <end position="24"/>
    </location>
</feature>